<dbReference type="AlphaFoldDB" id="A0AAD7FT07"/>
<keyword evidence="4" id="KW-1185">Reference proteome</keyword>
<feature type="transmembrane region" description="Helical" evidence="1">
    <location>
        <begin position="231"/>
        <end position="255"/>
    </location>
</feature>
<feature type="transmembrane region" description="Helical" evidence="1">
    <location>
        <begin position="45"/>
        <end position="64"/>
    </location>
</feature>
<evidence type="ECO:0000313" key="3">
    <source>
        <dbReference type="EMBL" id="KAJ7641373.1"/>
    </source>
</evidence>
<dbReference type="EMBL" id="JARKIF010000004">
    <property type="protein sequence ID" value="KAJ7641373.1"/>
    <property type="molecule type" value="Genomic_DNA"/>
</dbReference>
<protein>
    <recommendedName>
        <fullName evidence="2">DUF6535 domain-containing protein</fullName>
    </recommendedName>
</protein>
<feature type="transmembrane region" description="Helical" evidence="1">
    <location>
        <begin position="126"/>
        <end position="148"/>
    </location>
</feature>
<feature type="non-terminal residue" evidence="3">
    <location>
        <position position="264"/>
    </location>
</feature>
<feature type="transmembrane region" description="Helical" evidence="1">
    <location>
        <begin position="168"/>
        <end position="188"/>
    </location>
</feature>
<dbReference type="InterPro" id="IPR045338">
    <property type="entry name" value="DUF6535"/>
</dbReference>
<reference evidence="3" key="1">
    <citation type="submission" date="2023-03" db="EMBL/GenBank/DDBJ databases">
        <title>Massive genome expansion in bonnet fungi (Mycena s.s.) driven by repeated elements and novel gene families across ecological guilds.</title>
        <authorList>
            <consortium name="Lawrence Berkeley National Laboratory"/>
            <person name="Harder C.B."/>
            <person name="Miyauchi S."/>
            <person name="Viragh M."/>
            <person name="Kuo A."/>
            <person name="Thoen E."/>
            <person name="Andreopoulos B."/>
            <person name="Lu D."/>
            <person name="Skrede I."/>
            <person name="Drula E."/>
            <person name="Henrissat B."/>
            <person name="Morin E."/>
            <person name="Kohler A."/>
            <person name="Barry K."/>
            <person name="LaButti K."/>
            <person name="Morin E."/>
            <person name="Salamov A."/>
            <person name="Lipzen A."/>
            <person name="Mereny Z."/>
            <person name="Hegedus B."/>
            <person name="Baldrian P."/>
            <person name="Stursova M."/>
            <person name="Weitz H."/>
            <person name="Taylor A."/>
            <person name="Grigoriev I.V."/>
            <person name="Nagy L.G."/>
            <person name="Martin F."/>
            <person name="Kauserud H."/>
        </authorList>
    </citation>
    <scope>NUCLEOTIDE SEQUENCE</scope>
    <source>
        <strain evidence="3">9284</strain>
    </source>
</reference>
<gene>
    <name evidence="3" type="ORF">FB45DRAFT_1125064</name>
</gene>
<dbReference type="Pfam" id="PF20153">
    <property type="entry name" value="DUF6535"/>
    <property type="match status" value="2"/>
</dbReference>
<name>A0AAD7FT07_9AGAR</name>
<sequence length="264" mass="29189">MSQPGPVPAAVDTPGDEPCAQIWSVYISEAEKYDKALVDSWRGNMNGILIFAGLFSAVLTSFIIQSYQMLQPQNPDPNTLLMAHLVQQFAIATNTTLLSQSVLDSVATSANSSTSLDHSRFVICNILWFLSLGLSLACALTATLVEQWARDFLQRTEMLPSPVKRARIFAYLYYVEFSCLILCRDVSYKFAGLKRFRMHAFVGTIPLLLHMSLLLFLGGLVPFLLPVNHAVAYVAAGVLAVVLIFYVGISILPLIQYDCPYKTP</sequence>
<keyword evidence="1" id="KW-0472">Membrane</keyword>
<keyword evidence="1" id="KW-0812">Transmembrane</keyword>
<dbReference type="Proteomes" id="UP001221142">
    <property type="component" value="Unassembled WGS sequence"/>
</dbReference>
<proteinExistence type="predicted"/>
<accession>A0AAD7FT07</accession>
<evidence type="ECO:0000256" key="1">
    <source>
        <dbReference type="SAM" id="Phobius"/>
    </source>
</evidence>
<feature type="domain" description="DUF6535" evidence="2">
    <location>
        <begin position="186"/>
        <end position="225"/>
    </location>
</feature>
<evidence type="ECO:0000259" key="2">
    <source>
        <dbReference type="Pfam" id="PF20153"/>
    </source>
</evidence>
<feature type="transmembrane region" description="Helical" evidence="1">
    <location>
        <begin position="200"/>
        <end position="225"/>
    </location>
</feature>
<keyword evidence="1" id="KW-1133">Transmembrane helix</keyword>
<evidence type="ECO:0000313" key="4">
    <source>
        <dbReference type="Proteomes" id="UP001221142"/>
    </source>
</evidence>
<comment type="caution">
    <text evidence="3">The sequence shown here is derived from an EMBL/GenBank/DDBJ whole genome shotgun (WGS) entry which is preliminary data.</text>
</comment>
<feature type="domain" description="DUF6535" evidence="2">
    <location>
        <begin position="23"/>
        <end position="173"/>
    </location>
</feature>
<organism evidence="3 4">
    <name type="scientific">Roridomyces roridus</name>
    <dbReference type="NCBI Taxonomy" id="1738132"/>
    <lineage>
        <taxon>Eukaryota</taxon>
        <taxon>Fungi</taxon>
        <taxon>Dikarya</taxon>
        <taxon>Basidiomycota</taxon>
        <taxon>Agaricomycotina</taxon>
        <taxon>Agaricomycetes</taxon>
        <taxon>Agaricomycetidae</taxon>
        <taxon>Agaricales</taxon>
        <taxon>Marasmiineae</taxon>
        <taxon>Mycenaceae</taxon>
        <taxon>Roridomyces</taxon>
    </lineage>
</organism>